<accession>Q7S119</accession>
<dbReference type="VEuPathDB" id="FungiDB:NCU07573"/>
<organism evidence="1 2">
    <name type="scientific">Neurospora crassa (strain ATCC 24698 / 74-OR23-1A / CBS 708.71 / DSM 1257 / FGSC 987)</name>
    <dbReference type="NCBI Taxonomy" id="367110"/>
    <lineage>
        <taxon>Eukaryota</taxon>
        <taxon>Fungi</taxon>
        <taxon>Dikarya</taxon>
        <taxon>Ascomycota</taxon>
        <taxon>Pezizomycotina</taxon>
        <taxon>Sordariomycetes</taxon>
        <taxon>Sordariomycetidae</taxon>
        <taxon>Sordariales</taxon>
        <taxon>Sordariaceae</taxon>
        <taxon>Neurospora</taxon>
    </lineage>
</organism>
<dbReference type="KEGG" id="ncr:NCU07573"/>
<dbReference type="HOGENOM" id="CLU_2427569_0_0_1"/>
<sequence>MTPSVVESQVFCGFLTNSHNDSLPPMTENRAAYSGNLLNQSATDGLSGGMQGTAQGRVNFSPGKGSFSRYCYSEKVTGIRTSLFKFQNIIELRGGGHASGFA</sequence>
<keyword evidence="2" id="KW-1185">Reference proteome</keyword>
<evidence type="ECO:0000313" key="2">
    <source>
        <dbReference type="Proteomes" id="UP000001805"/>
    </source>
</evidence>
<reference evidence="1 2" key="1">
    <citation type="journal article" date="2003" name="Nature">
        <title>The genome sequence of the filamentous fungus Neurospora crassa.</title>
        <authorList>
            <person name="Galagan J.E."/>
            <person name="Calvo S.E."/>
            <person name="Borkovich K.A."/>
            <person name="Selker E.U."/>
            <person name="Read N.D."/>
            <person name="Jaffe D."/>
            <person name="FitzHugh W."/>
            <person name="Ma L.J."/>
            <person name="Smirnov S."/>
            <person name="Purcell S."/>
            <person name="Rehman B."/>
            <person name="Elkins T."/>
            <person name="Engels R."/>
            <person name="Wang S."/>
            <person name="Nielsen C.B."/>
            <person name="Butler J."/>
            <person name="Endrizzi M."/>
            <person name="Qui D."/>
            <person name="Ianakiev P."/>
            <person name="Bell-Pedersen D."/>
            <person name="Nelson M.A."/>
            <person name="Werner-Washburne M."/>
            <person name="Selitrennikoff C.P."/>
            <person name="Kinsey J.A."/>
            <person name="Braun E.L."/>
            <person name="Zelter A."/>
            <person name="Schulte U."/>
            <person name="Kothe G.O."/>
            <person name="Jedd G."/>
            <person name="Mewes W."/>
            <person name="Staben C."/>
            <person name="Marcotte E."/>
            <person name="Greenberg D."/>
            <person name="Roy A."/>
            <person name="Foley K."/>
            <person name="Naylor J."/>
            <person name="Stange-Thomann N."/>
            <person name="Barrett R."/>
            <person name="Gnerre S."/>
            <person name="Kamal M."/>
            <person name="Kamvysselis M."/>
            <person name="Mauceli E."/>
            <person name="Bielke C."/>
            <person name="Rudd S."/>
            <person name="Frishman D."/>
            <person name="Krystofova S."/>
            <person name="Rasmussen C."/>
            <person name="Metzenberg R.L."/>
            <person name="Perkins D.D."/>
            <person name="Kroken S."/>
            <person name="Cogoni C."/>
            <person name="Macino G."/>
            <person name="Catcheside D."/>
            <person name="Li W."/>
            <person name="Pratt R.J."/>
            <person name="Osmani S.A."/>
            <person name="DeSouza C.P."/>
            <person name="Glass L."/>
            <person name="Orbach M.J."/>
            <person name="Berglund J.A."/>
            <person name="Voelker R."/>
            <person name="Yarden O."/>
            <person name="Plamann M."/>
            <person name="Seiler S."/>
            <person name="Dunlap J."/>
            <person name="Radford A."/>
            <person name="Aramayo R."/>
            <person name="Natvig D.O."/>
            <person name="Alex L.A."/>
            <person name="Mannhaupt G."/>
            <person name="Ebbole D.J."/>
            <person name="Freitag M."/>
            <person name="Paulsen I."/>
            <person name="Sachs M.S."/>
            <person name="Lander E.S."/>
            <person name="Nusbaum C."/>
            <person name="Birren B."/>
        </authorList>
    </citation>
    <scope>NUCLEOTIDE SEQUENCE [LARGE SCALE GENOMIC DNA]</scope>
    <source>
        <strain evidence="2">ATCC 24698 / 74-OR23-1A / CBS 708.71 / DSM 1257 / FGSC 987</strain>
    </source>
</reference>
<dbReference type="InParanoid" id="Q7S119"/>
<gene>
    <name evidence="1" type="ORF">NCU07573</name>
</gene>
<name>Q7S119_NEUCR</name>
<dbReference type="Proteomes" id="UP000001805">
    <property type="component" value="Chromosome 3, Linkage Group III"/>
</dbReference>
<evidence type="ECO:0000313" key="1">
    <source>
        <dbReference type="EMBL" id="EAA29031.3"/>
    </source>
</evidence>
<proteinExistence type="predicted"/>
<dbReference type="GeneID" id="3874414"/>
<dbReference type="AlphaFoldDB" id="Q7S119"/>
<dbReference type="PaxDb" id="5141-EFNCRP00000007894"/>
<protein>
    <submittedName>
        <fullName evidence="1">Uncharacterized protein</fullName>
    </submittedName>
</protein>
<dbReference type="RefSeq" id="XP_958267.3">
    <property type="nucleotide sequence ID" value="XM_953174.3"/>
</dbReference>
<dbReference type="EMBL" id="CM002238">
    <property type="protein sequence ID" value="EAA29031.3"/>
    <property type="molecule type" value="Genomic_DNA"/>
</dbReference>